<evidence type="ECO:0000256" key="3">
    <source>
        <dbReference type="ARBA" id="ARBA00022692"/>
    </source>
</evidence>
<dbReference type="SUPFAM" id="SSF52540">
    <property type="entry name" value="P-loop containing nucleoside triphosphate hydrolases"/>
    <property type="match status" value="1"/>
</dbReference>
<dbReference type="RefSeq" id="WP_266063524.1">
    <property type="nucleotide sequence ID" value="NZ_JAPKFM010000032.1"/>
</dbReference>
<dbReference type="Pfam" id="PF12696">
    <property type="entry name" value="TraG-D_C"/>
    <property type="match status" value="1"/>
</dbReference>
<evidence type="ECO:0000256" key="2">
    <source>
        <dbReference type="ARBA" id="ARBA00022475"/>
    </source>
</evidence>
<protein>
    <submittedName>
        <fullName evidence="8">TraG/TraD/VirD4 family protein</fullName>
    </submittedName>
</protein>
<evidence type="ECO:0000313" key="8">
    <source>
        <dbReference type="EMBL" id="MCX2966754.1"/>
    </source>
</evidence>
<dbReference type="EMBL" id="JAPKFM010000032">
    <property type="protein sequence ID" value="MCX2966754.1"/>
    <property type="molecule type" value="Genomic_DNA"/>
</dbReference>
<feature type="region of interest" description="Disordered" evidence="6">
    <location>
        <begin position="112"/>
        <end position="136"/>
    </location>
</feature>
<dbReference type="CDD" id="cd01127">
    <property type="entry name" value="TrwB_TraG_TraD_VirD4"/>
    <property type="match status" value="1"/>
</dbReference>
<dbReference type="Proteomes" id="UP001143347">
    <property type="component" value="Unassembled WGS sequence"/>
</dbReference>
<accession>A0A9X3D9Y5</accession>
<evidence type="ECO:0000259" key="7">
    <source>
        <dbReference type="Pfam" id="PF12696"/>
    </source>
</evidence>
<feature type="domain" description="TraD/TraG TraM recognition site" evidence="7">
    <location>
        <begin position="22"/>
        <end position="119"/>
    </location>
</feature>
<evidence type="ECO:0000256" key="4">
    <source>
        <dbReference type="ARBA" id="ARBA00022989"/>
    </source>
</evidence>
<proteinExistence type="predicted"/>
<keyword evidence="3" id="KW-0812">Transmembrane</keyword>
<dbReference type="PANTHER" id="PTHR37937:SF1">
    <property type="entry name" value="CONJUGATIVE TRANSFER: DNA TRANSPORT"/>
    <property type="match status" value="1"/>
</dbReference>
<dbReference type="InterPro" id="IPR051539">
    <property type="entry name" value="T4SS-coupling_protein"/>
</dbReference>
<feature type="region of interest" description="Disordered" evidence="6">
    <location>
        <begin position="149"/>
        <end position="191"/>
    </location>
</feature>
<dbReference type="InterPro" id="IPR027417">
    <property type="entry name" value="P-loop_NTPase"/>
</dbReference>
<keyword evidence="4" id="KW-1133">Transmembrane helix</keyword>
<evidence type="ECO:0000256" key="6">
    <source>
        <dbReference type="SAM" id="MobiDB-lite"/>
    </source>
</evidence>
<evidence type="ECO:0000256" key="5">
    <source>
        <dbReference type="ARBA" id="ARBA00023136"/>
    </source>
</evidence>
<dbReference type="GO" id="GO:0005886">
    <property type="term" value="C:plasma membrane"/>
    <property type="evidence" value="ECO:0007669"/>
    <property type="project" value="UniProtKB-SubCell"/>
</dbReference>
<dbReference type="PANTHER" id="PTHR37937">
    <property type="entry name" value="CONJUGATIVE TRANSFER: DNA TRANSPORT"/>
    <property type="match status" value="1"/>
</dbReference>
<sequence length="191" mass="20888">MAATNTAEAIATDSPGGRLRVPMLCALDEAANVLRWPDLPKLYSHFGSRGIIILTILQSWSQGIGMFGDRPMKQLESSSNIYIYGGNVRESAYLESLAKLAGQYYRKARNISDSTGRGGGGIDPHHVGEHLHRPRPRIVATRSAAAVLRRQPADDPANSAVVGQAQRRPHHAVTGRIQPRHHNLDNRGCTR</sequence>
<comment type="caution">
    <text evidence="8">The sequence shown here is derived from an EMBL/GenBank/DDBJ whole genome shotgun (WGS) entry which is preliminary data.</text>
</comment>
<gene>
    <name evidence="8" type="ORF">OSB52_22005</name>
</gene>
<organism evidence="8 9">
    <name type="scientific">Gordonia aquimaris</name>
    <dbReference type="NCBI Taxonomy" id="2984863"/>
    <lineage>
        <taxon>Bacteria</taxon>
        <taxon>Bacillati</taxon>
        <taxon>Actinomycetota</taxon>
        <taxon>Actinomycetes</taxon>
        <taxon>Mycobacteriales</taxon>
        <taxon>Gordoniaceae</taxon>
        <taxon>Gordonia</taxon>
    </lineage>
</organism>
<keyword evidence="9" id="KW-1185">Reference proteome</keyword>
<evidence type="ECO:0000313" key="9">
    <source>
        <dbReference type="Proteomes" id="UP001143347"/>
    </source>
</evidence>
<evidence type="ECO:0000256" key="1">
    <source>
        <dbReference type="ARBA" id="ARBA00004651"/>
    </source>
</evidence>
<keyword evidence="2" id="KW-1003">Cell membrane</keyword>
<comment type="subcellular location">
    <subcellularLocation>
        <location evidence="1">Cell membrane</location>
        <topology evidence="1">Multi-pass membrane protein</topology>
    </subcellularLocation>
</comment>
<dbReference type="InterPro" id="IPR032689">
    <property type="entry name" value="TraG-D_C"/>
</dbReference>
<feature type="compositionally biased region" description="Basic residues" evidence="6">
    <location>
        <begin position="167"/>
        <end position="181"/>
    </location>
</feature>
<dbReference type="Gene3D" id="3.40.50.300">
    <property type="entry name" value="P-loop containing nucleotide triphosphate hydrolases"/>
    <property type="match status" value="1"/>
</dbReference>
<dbReference type="AlphaFoldDB" id="A0A9X3D9Y5"/>
<keyword evidence="5" id="KW-0472">Membrane</keyword>
<name>A0A9X3D9Y5_9ACTN</name>
<reference evidence="8" key="1">
    <citation type="submission" date="2022-10" db="EMBL/GenBank/DDBJ databases">
        <title>WGS of marine actinomycetes from Thailand.</title>
        <authorList>
            <person name="Thawai C."/>
        </authorList>
    </citation>
    <scope>NUCLEOTIDE SEQUENCE</scope>
    <source>
        <strain evidence="8">SW21</strain>
    </source>
</reference>